<protein>
    <submittedName>
        <fullName evidence="2">Uncharacterized protein</fullName>
    </submittedName>
</protein>
<name>A0A7J7WLJ6_PIPKU</name>
<dbReference type="EMBL" id="JACAGB010000010">
    <property type="protein sequence ID" value="KAF6338249.1"/>
    <property type="molecule type" value="Genomic_DNA"/>
</dbReference>
<feature type="region of interest" description="Disordered" evidence="1">
    <location>
        <begin position="13"/>
        <end position="37"/>
    </location>
</feature>
<evidence type="ECO:0000256" key="1">
    <source>
        <dbReference type="SAM" id="MobiDB-lite"/>
    </source>
</evidence>
<accession>A0A7J7WLJ6</accession>
<dbReference type="Proteomes" id="UP000558488">
    <property type="component" value="Unassembled WGS sequence"/>
</dbReference>
<comment type="caution">
    <text evidence="2">The sequence shown here is derived from an EMBL/GenBank/DDBJ whole genome shotgun (WGS) entry which is preliminary data.</text>
</comment>
<organism evidence="2 3">
    <name type="scientific">Pipistrellus kuhlii</name>
    <name type="common">Kuhl's pipistrelle</name>
    <dbReference type="NCBI Taxonomy" id="59472"/>
    <lineage>
        <taxon>Eukaryota</taxon>
        <taxon>Metazoa</taxon>
        <taxon>Chordata</taxon>
        <taxon>Craniata</taxon>
        <taxon>Vertebrata</taxon>
        <taxon>Euteleostomi</taxon>
        <taxon>Mammalia</taxon>
        <taxon>Eutheria</taxon>
        <taxon>Laurasiatheria</taxon>
        <taxon>Chiroptera</taxon>
        <taxon>Yangochiroptera</taxon>
        <taxon>Vespertilionidae</taxon>
        <taxon>Pipistrellus</taxon>
    </lineage>
</organism>
<sequence>MSPVLGFSSVGSGVGGGVQSSVDPPSPSLQGNPAAQSTVPSLRAMCALPGPPFTAPPGFHLTAQLPLFEPGSPGSGLELGFRAVRTGAQHSQSFYLLPAREHQPGTQPPSFPAPSSLRAMCLHTLGFYSSCFFWFSPCFSL</sequence>
<evidence type="ECO:0000313" key="3">
    <source>
        <dbReference type="Proteomes" id="UP000558488"/>
    </source>
</evidence>
<proteinExistence type="predicted"/>
<keyword evidence="3" id="KW-1185">Reference proteome</keyword>
<dbReference type="AlphaFoldDB" id="A0A7J7WLJ6"/>
<reference evidence="2 3" key="1">
    <citation type="journal article" date="2020" name="Nature">
        <title>Six reference-quality genomes reveal evolution of bat adaptations.</title>
        <authorList>
            <person name="Jebb D."/>
            <person name="Huang Z."/>
            <person name="Pippel M."/>
            <person name="Hughes G.M."/>
            <person name="Lavrichenko K."/>
            <person name="Devanna P."/>
            <person name="Winkler S."/>
            <person name="Jermiin L.S."/>
            <person name="Skirmuntt E.C."/>
            <person name="Katzourakis A."/>
            <person name="Burkitt-Gray L."/>
            <person name="Ray D.A."/>
            <person name="Sullivan K.A.M."/>
            <person name="Roscito J.G."/>
            <person name="Kirilenko B.M."/>
            <person name="Davalos L.M."/>
            <person name="Corthals A.P."/>
            <person name="Power M.L."/>
            <person name="Jones G."/>
            <person name="Ransome R.D."/>
            <person name="Dechmann D.K.N."/>
            <person name="Locatelli A.G."/>
            <person name="Puechmaille S.J."/>
            <person name="Fedrigo O."/>
            <person name="Jarvis E.D."/>
            <person name="Hiller M."/>
            <person name="Vernes S.C."/>
            <person name="Myers E.W."/>
            <person name="Teeling E.C."/>
        </authorList>
    </citation>
    <scope>NUCLEOTIDE SEQUENCE [LARGE SCALE GENOMIC DNA]</scope>
    <source>
        <strain evidence="2">MPipKuh1</strain>
        <tissue evidence="2">Flight muscle</tissue>
    </source>
</reference>
<gene>
    <name evidence="2" type="ORF">mPipKuh1_007971</name>
</gene>
<evidence type="ECO:0000313" key="2">
    <source>
        <dbReference type="EMBL" id="KAF6338249.1"/>
    </source>
</evidence>